<sequence>MNNEFLHKIPWQSLVLLWLTYAWLGWYLSAHHVAWLVGAFVAALVLAIAWRTIAWLERLIRFGSRALTVVLFLSASIALVATWSIFVTFIVLPLATTLLAEMELRFAGFNRKDTFLLLSAIAGCGLAVGEMIDLVLIPSGRY</sequence>
<dbReference type="AlphaFoldDB" id="A0A139WT35"/>
<feature type="transmembrane region" description="Helical" evidence="1">
    <location>
        <begin position="66"/>
        <end position="95"/>
    </location>
</feature>
<evidence type="ECO:0000256" key="1">
    <source>
        <dbReference type="SAM" id="Phobius"/>
    </source>
</evidence>
<protein>
    <submittedName>
        <fullName evidence="2">Uncharacterized protein</fullName>
    </submittedName>
</protein>
<feature type="transmembrane region" description="Helical" evidence="1">
    <location>
        <begin position="34"/>
        <end position="54"/>
    </location>
</feature>
<name>A0A139WT35_9CYAN</name>
<dbReference type="EMBL" id="ANNX02000051">
    <property type="protein sequence ID" value="KYC35591.1"/>
    <property type="molecule type" value="Genomic_DNA"/>
</dbReference>
<reference evidence="2 3" key="1">
    <citation type="journal article" date="2013" name="Genome Biol. Evol.">
        <title>Genomes of Stigonematalean cyanobacteria (subsection V) and the evolution of oxygenic photosynthesis from prokaryotes to plastids.</title>
        <authorList>
            <person name="Dagan T."/>
            <person name="Roettger M."/>
            <person name="Stucken K."/>
            <person name="Landan G."/>
            <person name="Koch R."/>
            <person name="Major P."/>
            <person name="Gould S.B."/>
            <person name="Goremykin V.V."/>
            <person name="Rippka R."/>
            <person name="Tandeau de Marsac N."/>
            <person name="Gugger M."/>
            <person name="Lockhart P.J."/>
            <person name="Allen J.F."/>
            <person name="Brune I."/>
            <person name="Maus I."/>
            <person name="Puhler A."/>
            <person name="Martin W.F."/>
        </authorList>
    </citation>
    <scope>NUCLEOTIDE SEQUENCE [LARGE SCALE GENOMIC DNA]</scope>
    <source>
        <strain evidence="2 3">PCC 7110</strain>
    </source>
</reference>
<proteinExistence type="predicted"/>
<accession>A0A139WT35</accession>
<organism evidence="2 3">
    <name type="scientific">Scytonema hofmannii PCC 7110</name>
    <dbReference type="NCBI Taxonomy" id="128403"/>
    <lineage>
        <taxon>Bacteria</taxon>
        <taxon>Bacillati</taxon>
        <taxon>Cyanobacteriota</taxon>
        <taxon>Cyanophyceae</taxon>
        <taxon>Nostocales</taxon>
        <taxon>Scytonemataceae</taxon>
        <taxon>Scytonema</taxon>
    </lineage>
</organism>
<gene>
    <name evidence="2" type="ORF">WA1_07145</name>
</gene>
<evidence type="ECO:0000313" key="3">
    <source>
        <dbReference type="Proteomes" id="UP000076925"/>
    </source>
</evidence>
<evidence type="ECO:0000313" key="2">
    <source>
        <dbReference type="EMBL" id="KYC35591.1"/>
    </source>
</evidence>
<dbReference type="OrthoDB" id="517819at2"/>
<feature type="transmembrane region" description="Helical" evidence="1">
    <location>
        <begin position="115"/>
        <end position="137"/>
    </location>
</feature>
<feature type="transmembrane region" description="Helical" evidence="1">
    <location>
        <begin position="9"/>
        <end position="28"/>
    </location>
</feature>
<keyword evidence="1" id="KW-1133">Transmembrane helix</keyword>
<keyword evidence="1" id="KW-0812">Transmembrane</keyword>
<comment type="caution">
    <text evidence="2">The sequence shown here is derived from an EMBL/GenBank/DDBJ whole genome shotgun (WGS) entry which is preliminary data.</text>
</comment>
<keyword evidence="3" id="KW-1185">Reference proteome</keyword>
<dbReference type="Proteomes" id="UP000076925">
    <property type="component" value="Unassembled WGS sequence"/>
</dbReference>
<keyword evidence="1" id="KW-0472">Membrane</keyword>
<dbReference type="RefSeq" id="WP_017747875.1">
    <property type="nucleotide sequence ID" value="NZ_KQ976354.1"/>
</dbReference>